<protein>
    <submittedName>
        <fullName evidence="1">DUF718 domain protein</fullName>
    </submittedName>
</protein>
<dbReference type="Proteomes" id="UP000799324">
    <property type="component" value="Unassembled WGS sequence"/>
</dbReference>
<dbReference type="InterPro" id="IPR008000">
    <property type="entry name" value="Rham/fucose_mutarotase"/>
</dbReference>
<dbReference type="GO" id="GO:0016857">
    <property type="term" value="F:racemase and epimerase activity, acting on carbohydrates and derivatives"/>
    <property type="evidence" value="ECO:0007669"/>
    <property type="project" value="InterPro"/>
</dbReference>
<dbReference type="PANTHER" id="PTHR34389:SF2">
    <property type="entry name" value="L-RHAMNOSE MUTAROTASE"/>
    <property type="match status" value="1"/>
</dbReference>
<dbReference type="EMBL" id="MU004326">
    <property type="protein sequence ID" value="KAF2657356.1"/>
    <property type="molecule type" value="Genomic_DNA"/>
</dbReference>
<organism evidence="1 2">
    <name type="scientific">Lophiostoma macrostomum CBS 122681</name>
    <dbReference type="NCBI Taxonomy" id="1314788"/>
    <lineage>
        <taxon>Eukaryota</taxon>
        <taxon>Fungi</taxon>
        <taxon>Dikarya</taxon>
        <taxon>Ascomycota</taxon>
        <taxon>Pezizomycotina</taxon>
        <taxon>Dothideomycetes</taxon>
        <taxon>Pleosporomycetidae</taxon>
        <taxon>Pleosporales</taxon>
        <taxon>Lophiostomataceae</taxon>
        <taxon>Lophiostoma</taxon>
    </lineage>
</organism>
<dbReference type="SUPFAM" id="SSF54909">
    <property type="entry name" value="Dimeric alpha+beta barrel"/>
    <property type="match status" value="1"/>
</dbReference>
<gene>
    <name evidence="1" type="ORF">K491DRAFT_767304</name>
</gene>
<dbReference type="OrthoDB" id="9981546at2759"/>
<dbReference type="Pfam" id="PF05336">
    <property type="entry name" value="rhaM"/>
    <property type="match status" value="1"/>
</dbReference>
<reference evidence="1" key="1">
    <citation type="journal article" date="2020" name="Stud. Mycol.">
        <title>101 Dothideomycetes genomes: a test case for predicting lifestyles and emergence of pathogens.</title>
        <authorList>
            <person name="Haridas S."/>
            <person name="Albert R."/>
            <person name="Binder M."/>
            <person name="Bloem J."/>
            <person name="Labutti K."/>
            <person name="Salamov A."/>
            <person name="Andreopoulos B."/>
            <person name="Baker S."/>
            <person name="Barry K."/>
            <person name="Bills G."/>
            <person name="Bluhm B."/>
            <person name="Cannon C."/>
            <person name="Castanera R."/>
            <person name="Culley D."/>
            <person name="Daum C."/>
            <person name="Ezra D."/>
            <person name="Gonzalez J."/>
            <person name="Henrissat B."/>
            <person name="Kuo A."/>
            <person name="Liang C."/>
            <person name="Lipzen A."/>
            <person name="Lutzoni F."/>
            <person name="Magnuson J."/>
            <person name="Mondo S."/>
            <person name="Nolan M."/>
            <person name="Ohm R."/>
            <person name="Pangilinan J."/>
            <person name="Park H.-J."/>
            <person name="Ramirez L."/>
            <person name="Alfaro M."/>
            <person name="Sun H."/>
            <person name="Tritt A."/>
            <person name="Yoshinaga Y."/>
            <person name="Zwiers L.-H."/>
            <person name="Turgeon B."/>
            <person name="Goodwin S."/>
            <person name="Spatafora J."/>
            <person name="Crous P."/>
            <person name="Grigoriev I."/>
        </authorList>
    </citation>
    <scope>NUCLEOTIDE SEQUENCE</scope>
    <source>
        <strain evidence="1">CBS 122681</strain>
    </source>
</reference>
<name>A0A6A6TCZ3_9PLEO</name>
<dbReference type="InterPro" id="IPR011008">
    <property type="entry name" value="Dimeric_a/b-barrel"/>
</dbReference>
<keyword evidence="2" id="KW-1185">Reference proteome</keyword>
<dbReference type="Gene3D" id="3.30.70.100">
    <property type="match status" value="1"/>
</dbReference>
<accession>A0A6A6TCZ3</accession>
<sequence>MTTSSEPRRVAQVVYLRPEYLEEYKSCHAAVWPEVLEQIKDSNIIDYSINLVSIPRPTLFATFKYVGSDWDADMARMAANPKVQEWWAMTDKMQESPTGAKGSKEGGWWLEAEEVFRLE</sequence>
<proteinExistence type="predicted"/>
<evidence type="ECO:0000313" key="2">
    <source>
        <dbReference type="Proteomes" id="UP000799324"/>
    </source>
</evidence>
<evidence type="ECO:0000313" key="1">
    <source>
        <dbReference type="EMBL" id="KAF2657356.1"/>
    </source>
</evidence>
<dbReference type="PANTHER" id="PTHR34389">
    <property type="entry name" value="L-RHAMNOSE MUTAROTASE"/>
    <property type="match status" value="1"/>
</dbReference>
<dbReference type="AlphaFoldDB" id="A0A6A6TCZ3"/>